<proteinExistence type="predicted"/>
<dbReference type="AlphaFoldDB" id="A0AAC9PPU9"/>
<feature type="region of interest" description="Disordered" evidence="1">
    <location>
        <begin position="65"/>
        <end position="92"/>
    </location>
</feature>
<evidence type="ECO:0000313" key="3">
    <source>
        <dbReference type="Proteomes" id="UP000185511"/>
    </source>
</evidence>
<feature type="compositionally biased region" description="Basic and acidic residues" evidence="1">
    <location>
        <begin position="76"/>
        <end position="92"/>
    </location>
</feature>
<dbReference type="EMBL" id="CP016076">
    <property type="protein sequence ID" value="APU12353.1"/>
    <property type="molecule type" value="Genomic_DNA"/>
</dbReference>
<reference evidence="3" key="1">
    <citation type="submission" date="2016-06" db="EMBL/GenBank/DDBJ databases">
        <title>Complete genome sequence of Actinoalloteichus fjordicus DSM 46855 (=ADI127-17), type strain of the new species Actinoalloteichus fjordicus.</title>
        <authorList>
            <person name="Ruckert C."/>
            <person name="Nouioui I."/>
            <person name="Willmese J."/>
            <person name="van Wezel G."/>
            <person name="Klenk H.-P."/>
            <person name="Kalinowski J."/>
            <person name="Zotchev S.B."/>
        </authorList>
    </citation>
    <scope>NUCLEOTIDE SEQUENCE [LARGE SCALE GENOMIC DNA]</scope>
    <source>
        <strain evidence="3">ADI127-7</strain>
    </source>
</reference>
<name>A0AAC9PPU9_9PSEU</name>
<evidence type="ECO:0000313" key="2">
    <source>
        <dbReference type="EMBL" id="APU12353.1"/>
    </source>
</evidence>
<protein>
    <submittedName>
        <fullName evidence="2">Uncharacterized protein</fullName>
    </submittedName>
</protein>
<evidence type="ECO:0000256" key="1">
    <source>
        <dbReference type="SAM" id="MobiDB-lite"/>
    </source>
</evidence>
<sequence length="92" mass="9759">MIRLEVVTAHEAREANRAQGGFAAENADKLLGFADYSGSAADPGAWEAAAEEAASSVDMATAEEVTGRPAHTFADQARDHVDDFRRAEPEPS</sequence>
<gene>
    <name evidence="2" type="ORF">UA74_01315</name>
</gene>
<dbReference type="Proteomes" id="UP000185511">
    <property type="component" value="Chromosome"/>
</dbReference>
<accession>A0AAC9PPU9</accession>
<dbReference type="RefSeq" id="WP_075763706.1">
    <property type="nucleotide sequence ID" value="NZ_CP016076.1"/>
</dbReference>
<keyword evidence="3" id="KW-1185">Reference proteome</keyword>
<organism evidence="2 3">
    <name type="scientific">Actinoalloteichus fjordicus</name>
    <dbReference type="NCBI Taxonomy" id="1612552"/>
    <lineage>
        <taxon>Bacteria</taxon>
        <taxon>Bacillati</taxon>
        <taxon>Actinomycetota</taxon>
        <taxon>Actinomycetes</taxon>
        <taxon>Pseudonocardiales</taxon>
        <taxon>Pseudonocardiaceae</taxon>
        <taxon>Actinoalloteichus</taxon>
    </lineage>
</organism>
<dbReference type="KEGG" id="acad:UA74_01315"/>